<dbReference type="InterPro" id="IPR035940">
    <property type="entry name" value="CAP_sf"/>
</dbReference>
<dbReference type="STRING" id="211165.GCA_000317285_00700"/>
<dbReference type="InterPro" id="IPR014044">
    <property type="entry name" value="CAP_dom"/>
</dbReference>
<protein>
    <submittedName>
        <fullName evidence="3">Transporter</fullName>
    </submittedName>
</protein>
<dbReference type="PANTHER" id="PTHR31157:SF1">
    <property type="entry name" value="SCP DOMAIN-CONTAINING PROTEIN"/>
    <property type="match status" value="1"/>
</dbReference>
<comment type="caution">
    <text evidence="3">The sequence shown here is derived from an EMBL/GenBank/DDBJ whole genome shotgun (WGS) entry which is preliminary data.</text>
</comment>
<feature type="domain" description="SCP" evidence="2">
    <location>
        <begin position="62"/>
        <end position="176"/>
    </location>
</feature>
<organism evidence="3 4">
    <name type="scientific">Chlorogloeopsis fritschii PCC 6912</name>
    <dbReference type="NCBI Taxonomy" id="211165"/>
    <lineage>
        <taxon>Bacteria</taxon>
        <taxon>Bacillati</taxon>
        <taxon>Cyanobacteriota</taxon>
        <taxon>Cyanophyceae</taxon>
        <taxon>Nostocales</taxon>
        <taxon>Chlorogloeopsidaceae</taxon>
        <taxon>Chlorogloeopsis</taxon>
    </lineage>
</organism>
<evidence type="ECO:0000313" key="3">
    <source>
        <dbReference type="EMBL" id="RUR84223.1"/>
    </source>
</evidence>
<feature type="chain" id="PRO_5019369569" evidence="1">
    <location>
        <begin position="23"/>
        <end position="178"/>
    </location>
</feature>
<evidence type="ECO:0000259" key="2">
    <source>
        <dbReference type="Pfam" id="PF00188"/>
    </source>
</evidence>
<sequence length="178" mass="19145">MNQKTIFSIALGACALSSATMAIYTPSQAYTKKHLAPSNSQSHSFQIAQTLSTSAIEQSVHEKINAHRATKGLSALTRNSSIDSQARTHSRNMANGSVPFGHQGFSDRVKNTGLSYSAAAENVAYNCGYSDPATQAVKGWLNSSGHRRNIEGNYKLTGIGVAATSDGKCFYFTQIFMR</sequence>
<dbReference type="RefSeq" id="WP_016873270.1">
    <property type="nucleotide sequence ID" value="NZ_AJLN01000040.1"/>
</dbReference>
<proteinExistence type="predicted"/>
<dbReference type="Gene3D" id="3.40.33.10">
    <property type="entry name" value="CAP"/>
    <property type="match status" value="1"/>
</dbReference>
<keyword evidence="1" id="KW-0732">Signal</keyword>
<dbReference type="AlphaFoldDB" id="A0A433NMC6"/>
<accession>A0A433NMC6</accession>
<dbReference type="CDD" id="cd05379">
    <property type="entry name" value="CAP_bacterial"/>
    <property type="match status" value="1"/>
</dbReference>
<dbReference type="EMBL" id="RSCJ01000005">
    <property type="protein sequence ID" value="RUR84223.1"/>
    <property type="molecule type" value="Genomic_DNA"/>
</dbReference>
<dbReference type="OrthoDB" id="68195at2"/>
<evidence type="ECO:0000256" key="1">
    <source>
        <dbReference type="SAM" id="SignalP"/>
    </source>
</evidence>
<dbReference type="PANTHER" id="PTHR31157">
    <property type="entry name" value="SCP DOMAIN-CONTAINING PROTEIN"/>
    <property type="match status" value="1"/>
</dbReference>
<dbReference type="Pfam" id="PF00188">
    <property type="entry name" value="CAP"/>
    <property type="match status" value="1"/>
</dbReference>
<feature type="signal peptide" evidence="1">
    <location>
        <begin position="1"/>
        <end position="22"/>
    </location>
</feature>
<dbReference type="Proteomes" id="UP000268857">
    <property type="component" value="Unassembled WGS sequence"/>
</dbReference>
<evidence type="ECO:0000313" key="4">
    <source>
        <dbReference type="Proteomes" id="UP000268857"/>
    </source>
</evidence>
<gene>
    <name evidence="3" type="ORF">PCC6912_18170</name>
</gene>
<name>A0A433NMC6_CHLFR</name>
<reference evidence="3 4" key="1">
    <citation type="journal article" date="2019" name="Genome Biol. Evol.">
        <title>Day and night: Metabolic profiles and evolutionary relationships of six axenic non-marine cyanobacteria.</title>
        <authorList>
            <person name="Will S.E."/>
            <person name="Henke P."/>
            <person name="Boedeker C."/>
            <person name="Huang S."/>
            <person name="Brinkmann H."/>
            <person name="Rohde M."/>
            <person name="Jarek M."/>
            <person name="Friedl T."/>
            <person name="Seufert S."/>
            <person name="Schumacher M."/>
            <person name="Overmann J."/>
            <person name="Neumann-Schaal M."/>
            <person name="Petersen J."/>
        </authorList>
    </citation>
    <scope>NUCLEOTIDE SEQUENCE [LARGE SCALE GENOMIC DNA]</scope>
    <source>
        <strain evidence="3 4">PCC 6912</strain>
    </source>
</reference>
<keyword evidence="4" id="KW-1185">Reference proteome</keyword>
<dbReference type="SUPFAM" id="SSF55797">
    <property type="entry name" value="PR-1-like"/>
    <property type="match status" value="1"/>
</dbReference>